<protein>
    <recommendedName>
        <fullName evidence="3">DUF3592 domain-containing protein</fullName>
    </recommendedName>
</protein>
<evidence type="ECO:0000256" key="1">
    <source>
        <dbReference type="SAM" id="Phobius"/>
    </source>
</evidence>
<organism evidence="2">
    <name type="scientific">uncultured bacterium Contig3b</name>
    <dbReference type="NCBI Taxonomy" id="1393568"/>
    <lineage>
        <taxon>Bacteria</taxon>
        <taxon>environmental samples</taxon>
    </lineage>
</organism>
<sequence length="128" mass="13817">MVLAAALAVLLLGGFVFDRDKKDRDARNEAVATVIEMYVHGGAYYVTYEADGATREALLPYKDKTLAPGDQIPILYDPTWYGDIRLDTPASEPLLLLSIGFLCAVLAVLGLGGASYLHGKDENPWSGV</sequence>
<keyword evidence="1" id="KW-1133">Transmembrane helix</keyword>
<accession>W0FK07</accession>
<evidence type="ECO:0008006" key="3">
    <source>
        <dbReference type="Google" id="ProtNLM"/>
    </source>
</evidence>
<evidence type="ECO:0000313" key="2">
    <source>
        <dbReference type="EMBL" id="AHF23749.1"/>
    </source>
</evidence>
<proteinExistence type="predicted"/>
<keyword evidence="1" id="KW-0472">Membrane</keyword>
<dbReference type="EMBL" id="KC246773">
    <property type="protein sequence ID" value="AHF23749.1"/>
    <property type="molecule type" value="Genomic_DNA"/>
</dbReference>
<dbReference type="AlphaFoldDB" id="W0FK07"/>
<reference evidence="2" key="1">
    <citation type="journal article" date="2013" name="PLoS ONE">
        <title>Metagenomic insights into the carbohydrate-active enzymes carried by the microorganisms adhering to solid digesta in the rumen of cows.</title>
        <authorList>
            <person name="Wang L."/>
            <person name="Hatem A."/>
            <person name="Catalyurek U.V."/>
            <person name="Morrison M."/>
            <person name="Yu Z."/>
        </authorList>
    </citation>
    <scope>NUCLEOTIDE SEQUENCE</scope>
</reference>
<keyword evidence="1" id="KW-0812">Transmembrane</keyword>
<name>W0FK07_9BACT</name>
<feature type="transmembrane region" description="Helical" evidence="1">
    <location>
        <begin position="94"/>
        <end position="117"/>
    </location>
</feature>